<protein>
    <submittedName>
        <fullName evidence="1">Uncharacterized protein</fullName>
    </submittedName>
</protein>
<evidence type="ECO:0000313" key="1">
    <source>
        <dbReference type="EMBL" id="MDR6968967.1"/>
    </source>
</evidence>
<keyword evidence="2" id="KW-1185">Reference proteome</keyword>
<dbReference type="EMBL" id="JAVDVI010000014">
    <property type="protein sequence ID" value="MDR6968967.1"/>
    <property type="molecule type" value="Genomic_DNA"/>
</dbReference>
<sequence>MHPVREWMGAFEGWLILKKIDEREVFIDERFI</sequence>
<comment type="caution">
    <text evidence="1">The sequence shown here is derived from an EMBL/GenBank/DDBJ whole genome shotgun (WGS) entry which is preliminary data.</text>
</comment>
<proteinExistence type="predicted"/>
<dbReference type="Proteomes" id="UP001255185">
    <property type="component" value="Unassembled WGS sequence"/>
</dbReference>
<organism evidence="1 2">
    <name type="scientific">Flavobacterium arsenatis</name>
    <dbReference type="NCBI Taxonomy" id="1484332"/>
    <lineage>
        <taxon>Bacteria</taxon>
        <taxon>Pseudomonadati</taxon>
        <taxon>Bacteroidota</taxon>
        <taxon>Flavobacteriia</taxon>
        <taxon>Flavobacteriales</taxon>
        <taxon>Flavobacteriaceae</taxon>
        <taxon>Flavobacterium</taxon>
    </lineage>
</organism>
<gene>
    <name evidence="1" type="ORF">J2X31_002993</name>
</gene>
<name>A0ABU1TSZ1_9FLAO</name>
<evidence type="ECO:0000313" key="2">
    <source>
        <dbReference type="Proteomes" id="UP001255185"/>
    </source>
</evidence>
<accession>A0ABU1TSZ1</accession>
<reference evidence="1 2" key="1">
    <citation type="submission" date="2023-07" db="EMBL/GenBank/DDBJ databases">
        <title>Sorghum-associated microbial communities from plants grown in Nebraska, USA.</title>
        <authorList>
            <person name="Schachtman D."/>
        </authorList>
    </citation>
    <scope>NUCLEOTIDE SEQUENCE [LARGE SCALE GENOMIC DNA]</scope>
    <source>
        <strain evidence="1 2">3773</strain>
    </source>
</reference>